<evidence type="ECO:0000313" key="4">
    <source>
        <dbReference type="RefSeq" id="XP_013930793.1"/>
    </source>
</evidence>
<sequence>MSLADKRLENLQIYKVLQCVRQKDKKQIEKLTKLGYPELINFTEPENGDSALHLACVANDIDMCNFLLELGAHPDVQDRMGRTPVMKAAELGHDLALDVLVQAEADMTIVDAEGKGVLFYCILPTKRHFRCVQMVLEFGADVNNCTFEGKPVFVQACEQAHEIKDICMTFLERGADPNATNPATGRTALMEAAREGVLEVVRGILERGGNVNVFDNERHHAAHFAAKGGFFEILRIISSYNGDVGLIAMNGNTPLHYAAAGGFAECCRFIGQRGCDPTWRNLEKKLPRQVAKEGGFKAAAKEIRKIERRFAKFSKPKPGVKDPNPPWAIRLHDWSGENQASLREALEPLDRGDGTVSKEDFIAVIEERYPFIELEQLQAIAHSHEKTRAAGVNIEEFLKGSRYLQKAFLLGSYGPKKKKPKKAKGKKGKFAMPMPICVIPESSRSRRTDGGPPEYMIETYQNVTDCTRFNRDHPPEHPLQDDSWWYIEDPPKNYANINYLAKEGDLSSIKKAFEAGVPVDIRDHFYKTPLMAACASGNMEAVQFLLEKGASVNTTDNFMWTPLHHACHAGQQDIAELLVKAGATIDAVSINDGTPLMRGIESSRLDTVQYLINSGAKAQKTNRRGQNSLEIARAYADNRLIHFIQDTLDHLPQTVEVKPDKKKGKKGGKPKAASPTTPAPSGVPAQAPVVPKPKPVEDSKESVKEEIPQPLESIIEKSLFEEEKESIKDNVVYLNSLITRGVTKKLNITFTPQIPQPLESIIEKSLFEEEKESIKDNVVYLNSLITRGVTKKLNITFTPQRSWSPEATTKDLLRKRELRRQRFTYEVDFDDDFMMPFKKNFMEKVHALQQGSALH</sequence>
<dbReference type="Gene3D" id="1.25.40.20">
    <property type="entry name" value="Ankyrin repeat-containing domain"/>
    <property type="match status" value="3"/>
</dbReference>
<evidence type="ECO:0000256" key="2">
    <source>
        <dbReference type="SAM" id="MobiDB-lite"/>
    </source>
</evidence>
<feature type="repeat" description="ANK" evidence="1">
    <location>
        <begin position="184"/>
        <end position="216"/>
    </location>
</feature>
<dbReference type="PRINTS" id="PR01415">
    <property type="entry name" value="ANKYRIN"/>
</dbReference>
<name>A0A6I9Z1B3_9SAUR</name>
<keyword evidence="1" id="KW-0040">ANK repeat</keyword>
<dbReference type="KEGG" id="tsr:106556324"/>
<gene>
    <name evidence="4" type="primary">ANKEF1</name>
</gene>
<dbReference type="GeneID" id="106556324"/>
<dbReference type="AlphaFoldDB" id="A0A6I9Z1B3"/>
<dbReference type="Pfam" id="PF12796">
    <property type="entry name" value="Ank_2"/>
    <property type="match status" value="3"/>
</dbReference>
<feature type="repeat" description="ANK" evidence="1">
    <location>
        <begin position="561"/>
        <end position="590"/>
    </location>
</feature>
<feature type="repeat" description="ANK" evidence="1">
    <location>
        <begin position="250"/>
        <end position="282"/>
    </location>
</feature>
<dbReference type="CTD" id="63926"/>
<dbReference type="PROSITE" id="PS50297">
    <property type="entry name" value="ANK_REP_REGION"/>
    <property type="match status" value="5"/>
</dbReference>
<dbReference type="SUPFAM" id="SSF48403">
    <property type="entry name" value="Ankyrin repeat"/>
    <property type="match status" value="2"/>
</dbReference>
<evidence type="ECO:0000256" key="1">
    <source>
        <dbReference type="PROSITE-ProRule" id="PRU00023"/>
    </source>
</evidence>
<reference evidence="4" key="1">
    <citation type="submission" date="2025-08" db="UniProtKB">
        <authorList>
            <consortium name="RefSeq"/>
        </authorList>
    </citation>
    <scope>IDENTIFICATION</scope>
</reference>
<dbReference type="InterPro" id="IPR002110">
    <property type="entry name" value="Ankyrin_rpt"/>
</dbReference>
<dbReference type="PANTHER" id="PTHR24127">
    <property type="entry name" value="ANKYRIN REPEAT AND EF-HAND DOMAIN-CONTAINING PROTEIN 1"/>
    <property type="match status" value="1"/>
</dbReference>
<dbReference type="InterPro" id="IPR036770">
    <property type="entry name" value="Ankyrin_rpt-contain_sf"/>
</dbReference>
<feature type="compositionally biased region" description="Basic and acidic residues" evidence="2">
    <location>
        <begin position="694"/>
        <end position="705"/>
    </location>
</feature>
<evidence type="ECO:0000313" key="3">
    <source>
        <dbReference type="Proteomes" id="UP000504617"/>
    </source>
</evidence>
<dbReference type="PROSITE" id="PS50088">
    <property type="entry name" value="ANK_REPEAT"/>
    <property type="match status" value="7"/>
</dbReference>
<proteinExistence type="predicted"/>
<feature type="repeat" description="ANK" evidence="1">
    <location>
        <begin position="47"/>
        <end position="79"/>
    </location>
</feature>
<feature type="repeat" description="ANK" evidence="1">
    <location>
        <begin position="591"/>
        <end position="623"/>
    </location>
</feature>
<dbReference type="Proteomes" id="UP000504617">
    <property type="component" value="Unplaced"/>
</dbReference>
<dbReference type="RefSeq" id="XP_013930793.1">
    <property type="nucleotide sequence ID" value="XM_014075318.1"/>
</dbReference>
<feature type="region of interest" description="Disordered" evidence="2">
    <location>
        <begin position="652"/>
        <end position="705"/>
    </location>
</feature>
<dbReference type="SMART" id="SM00248">
    <property type="entry name" value="ANK"/>
    <property type="match status" value="10"/>
</dbReference>
<protein>
    <submittedName>
        <fullName evidence="4">Ankyrin repeat and EF-hand domain-containing protein 1</fullName>
    </submittedName>
</protein>
<keyword evidence="3" id="KW-1185">Reference proteome</keyword>
<accession>A0A6I9Z1B3</accession>
<organism evidence="3 4">
    <name type="scientific">Thamnophis sirtalis</name>
    <dbReference type="NCBI Taxonomy" id="35019"/>
    <lineage>
        <taxon>Eukaryota</taxon>
        <taxon>Metazoa</taxon>
        <taxon>Chordata</taxon>
        <taxon>Craniata</taxon>
        <taxon>Vertebrata</taxon>
        <taxon>Euteleostomi</taxon>
        <taxon>Lepidosauria</taxon>
        <taxon>Squamata</taxon>
        <taxon>Bifurcata</taxon>
        <taxon>Unidentata</taxon>
        <taxon>Episquamata</taxon>
        <taxon>Toxicofera</taxon>
        <taxon>Serpentes</taxon>
        <taxon>Colubroidea</taxon>
        <taxon>Colubridae</taxon>
        <taxon>Natricinae</taxon>
        <taxon>Thamnophis</taxon>
    </lineage>
</organism>
<feature type="repeat" description="ANK" evidence="1">
    <location>
        <begin position="525"/>
        <end position="557"/>
    </location>
</feature>
<dbReference type="InterPro" id="IPR052801">
    <property type="entry name" value="Ankyrin-EF-hand"/>
</dbReference>
<dbReference type="PANTHER" id="PTHR24127:SF1">
    <property type="entry name" value="ANKYRIN REPEAT AND EF-HAND DOMAIN-CONTAINING PROTEIN 1"/>
    <property type="match status" value="1"/>
</dbReference>
<feature type="compositionally biased region" description="Low complexity" evidence="2">
    <location>
        <begin position="670"/>
        <end position="689"/>
    </location>
</feature>
<feature type="compositionally biased region" description="Basic residues" evidence="2">
    <location>
        <begin position="660"/>
        <end position="669"/>
    </location>
</feature>
<feature type="repeat" description="ANK" evidence="1">
    <location>
        <begin position="80"/>
        <end position="112"/>
    </location>
</feature>
<dbReference type="OrthoDB" id="539213at2759"/>